<feature type="compositionally biased region" description="Polar residues" evidence="1">
    <location>
        <begin position="510"/>
        <end position="522"/>
    </location>
</feature>
<feature type="region of interest" description="Disordered" evidence="1">
    <location>
        <begin position="1"/>
        <end position="32"/>
    </location>
</feature>
<dbReference type="Pfam" id="PF00621">
    <property type="entry name" value="RhoGEF"/>
    <property type="match status" value="1"/>
</dbReference>
<reference evidence="3" key="1">
    <citation type="journal article" date="2014" name="Genome Announc.">
        <title>De novo whole-genome sequence and genome annotation of Lichtheimia ramosa.</title>
        <authorList>
            <person name="Linde J."/>
            <person name="Schwartze V."/>
            <person name="Binder U."/>
            <person name="Lass-Florl C."/>
            <person name="Voigt K."/>
            <person name="Horn F."/>
        </authorList>
    </citation>
    <scope>NUCLEOTIDE SEQUENCE</scope>
    <source>
        <strain evidence="3">JMRC FSU:6197</strain>
    </source>
</reference>
<feature type="region of interest" description="Disordered" evidence="1">
    <location>
        <begin position="369"/>
        <end position="423"/>
    </location>
</feature>
<dbReference type="InterPro" id="IPR035899">
    <property type="entry name" value="DBL_dom_sf"/>
</dbReference>
<feature type="compositionally biased region" description="Low complexity" evidence="1">
    <location>
        <begin position="484"/>
        <end position="502"/>
    </location>
</feature>
<dbReference type="PROSITE" id="PS50010">
    <property type="entry name" value="DH_2"/>
    <property type="match status" value="1"/>
</dbReference>
<proteinExistence type="predicted"/>
<evidence type="ECO:0000313" key="3">
    <source>
        <dbReference type="EMBL" id="CDS07846.1"/>
    </source>
</evidence>
<evidence type="ECO:0000259" key="2">
    <source>
        <dbReference type="PROSITE" id="PS50010"/>
    </source>
</evidence>
<dbReference type="Gene3D" id="1.20.900.10">
    <property type="entry name" value="Dbl homology (DH) domain"/>
    <property type="match status" value="1"/>
</dbReference>
<dbReference type="InterPro" id="IPR000219">
    <property type="entry name" value="DH_dom"/>
</dbReference>
<feature type="region of interest" description="Disordered" evidence="1">
    <location>
        <begin position="261"/>
        <end position="289"/>
    </location>
</feature>
<feature type="compositionally biased region" description="Polar residues" evidence="1">
    <location>
        <begin position="327"/>
        <end position="352"/>
    </location>
</feature>
<feature type="region of interest" description="Disordered" evidence="1">
    <location>
        <begin position="471"/>
        <end position="558"/>
    </location>
</feature>
<feature type="region of interest" description="Disordered" evidence="1">
    <location>
        <begin position="311"/>
        <end position="352"/>
    </location>
</feature>
<feature type="compositionally biased region" description="Polar residues" evidence="1">
    <location>
        <begin position="539"/>
        <end position="550"/>
    </location>
</feature>
<organism evidence="3">
    <name type="scientific">Lichtheimia ramosa</name>
    <dbReference type="NCBI Taxonomy" id="688394"/>
    <lineage>
        <taxon>Eukaryota</taxon>
        <taxon>Fungi</taxon>
        <taxon>Fungi incertae sedis</taxon>
        <taxon>Mucoromycota</taxon>
        <taxon>Mucoromycotina</taxon>
        <taxon>Mucoromycetes</taxon>
        <taxon>Mucorales</taxon>
        <taxon>Lichtheimiaceae</taxon>
        <taxon>Lichtheimia</taxon>
    </lineage>
</organism>
<dbReference type="AlphaFoldDB" id="A0A077WJ89"/>
<protein>
    <recommendedName>
        <fullName evidence="2">DH domain-containing protein</fullName>
    </recommendedName>
</protein>
<dbReference type="GO" id="GO:0005085">
    <property type="term" value="F:guanyl-nucleotide exchange factor activity"/>
    <property type="evidence" value="ECO:0007669"/>
    <property type="project" value="InterPro"/>
</dbReference>
<feature type="compositionally biased region" description="Polar residues" evidence="1">
    <location>
        <begin position="389"/>
        <end position="423"/>
    </location>
</feature>
<gene>
    <name evidence="3" type="ORF">LRAMOSA01795</name>
</gene>
<accession>A0A077WJ89</accession>
<name>A0A077WJ89_9FUNG</name>
<sequence length="818" mass="92229">MPSITHPRFPYASRPPHTPHIPRARTPSNPLSDLIHSEKTYLDTLKIIDSHIAPLWMKQTVSAAPDFSEQLKNANGVYRANKRFYSCLLKVAGHPSALKELGDVLMQWVQDMEQPYARYLERLIADINTRDDILDTASIRQRLNTVSLNLSRRITLEDLFDAPVKRLDYYKGLYHRLLQSTKPGRADHELLIIANQRIDRLIHIATTRQSNDTATDSNHVDDDELFALYDDYATEEPEEQEKARAGRKAFRDTIMDLYGSSHRGDDISSAHDNDNDSKATVDEDGQDLANITPRSVKMLSRIPDIHVANIKIHPSPLSPPPQRVDESSSASFEESLQQSSTEKQSAESTPVQMTYIQPAVHKATLIRQDDDKEDDDDDIPLIPQQPQPAVSSRVDNNNNNLRTSSQASSERQNQGQQHTVMQTMQSLRSALTASIDSFTDSTTHSLQSTYSAPRSSSSTAATDTVPNAYIEEGKPLQPSTNTLISDQQQQHQQSSSNIQSSDSIDRHQESMQQLMMNSSSDSIAPVSNFGGEQRDQQEKQSNGNQLQTLESPPESPGAYANATRQVLYTHGCCHVFHWKDQTWYAAESPCSVLVRMTNSNRYCISLQLLSTGELYLNAWVVPNMGVQMMAQSDVSLSVYVGMQLENYLVHFDRRPDAVELENVMQYAQRETTRMLDPVYEQQQQAAHGFTATSLADPEEGQREAIEEGPQTLTPLMQCKCKLFAQQEVSSWNSIGNIELRLCQQQPSQKMHIEMENNKGKIASAVVLSRNVEKKAPKRITFQLITDNSSMVYMINFKDERTTNKVFDLIKTQNAQNGW</sequence>
<evidence type="ECO:0000256" key="1">
    <source>
        <dbReference type="SAM" id="MobiDB-lite"/>
    </source>
</evidence>
<dbReference type="SUPFAM" id="SSF48065">
    <property type="entry name" value="DBL homology domain (DH-domain)"/>
    <property type="match status" value="1"/>
</dbReference>
<dbReference type="OrthoDB" id="6244550at2759"/>
<dbReference type="EMBL" id="LK023324">
    <property type="protein sequence ID" value="CDS07846.1"/>
    <property type="molecule type" value="Genomic_DNA"/>
</dbReference>
<feature type="domain" description="DH" evidence="2">
    <location>
        <begin position="26"/>
        <end position="208"/>
    </location>
</feature>
<feature type="compositionally biased region" description="Basic and acidic residues" evidence="1">
    <location>
        <begin position="262"/>
        <end position="281"/>
    </location>
</feature>